<proteinExistence type="predicted"/>
<dbReference type="AlphaFoldDB" id="A0A2P2NJ26"/>
<sequence length="54" mass="6143">MIAAAASRLEGTVDFETAAIIHKACCGYCRRTEVMMRLTNLTMSSFWWQILETN</sequence>
<name>A0A2P2NJ26_RHIMU</name>
<protein>
    <submittedName>
        <fullName evidence="1">Uncharacterized protein</fullName>
    </submittedName>
</protein>
<reference evidence="1" key="1">
    <citation type="submission" date="2018-02" db="EMBL/GenBank/DDBJ databases">
        <title>Rhizophora mucronata_Transcriptome.</title>
        <authorList>
            <person name="Meera S.P."/>
            <person name="Sreeshan A."/>
            <person name="Augustine A."/>
        </authorList>
    </citation>
    <scope>NUCLEOTIDE SEQUENCE</scope>
    <source>
        <tissue evidence="1">Leaf</tissue>
    </source>
</reference>
<evidence type="ECO:0000313" key="1">
    <source>
        <dbReference type="EMBL" id="MBX42467.1"/>
    </source>
</evidence>
<organism evidence="1">
    <name type="scientific">Rhizophora mucronata</name>
    <name type="common">Asiatic mangrove</name>
    <dbReference type="NCBI Taxonomy" id="61149"/>
    <lineage>
        <taxon>Eukaryota</taxon>
        <taxon>Viridiplantae</taxon>
        <taxon>Streptophyta</taxon>
        <taxon>Embryophyta</taxon>
        <taxon>Tracheophyta</taxon>
        <taxon>Spermatophyta</taxon>
        <taxon>Magnoliopsida</taxon>
        <taxon>eudicotyledons</taxon>
        <taxon>Gunneridae</taxon>
        <taxon>Pentapetalae</taxon>
        <taxon>rosids</taxon>
        <taxon>fabids</taxon>
        <taxon>Malpighiales</taxon>
        <taxon>Rhizophoraceae</taxon>
        <taxon>Rhizophora</taxon>
    </lineage>
</organism>
<accession>A0A2P2NJ26</accession>
<dbReference type="EMBL" id="GGEC01061983">
    <property type="protein sequence ID" value="MBX42467.1"/>
    <property type="molecule type" value="Transcribed_RNA"/>
</dbReference>